<dbReference type="Pfam" id="PF01865">
    <property type="entry name" value="PhoU_div"/>
    <property type="match status" value="1"/>
</dbReference>
<feature type="coiled-coil region" evidence="2">
    <location>
        <begin position="29"/>
        <end position="56"/>
    </location>
</feature>
<feature type="non-terminal residue" evidence="3">
    <location>
        <position position="1"/>
    </location>
</feature>
<dbReference type="Gene3D" id="1.20.58.220">
    <property type="entry name" value="Phosphate transport system protein phou homolog 2, domain 2"/>
    <property type="match status" value="1"/>
</dbReference>
<dbReference type="SUPFAM" id="SSF109755">
    <property type="entry name" value="PhoU-like"/>
    <property type="match status" value="1"/>
</dbReference>
<dbReference type="InterPro" id="IPR018445">
    <property type="entry name" value="Put_Phosphate_transp_reg"/>
</dbReference>
<sequence>LQHAQLVEESVIQTTKGLLVYLEQEAMEITSFQSRLTKYTSRAKELELQADRQLEEIVVQTYHSLHRTPDAGNFLRIARRLDRVAGLALGALYRIQVIPIEEIPALIQEKLHDAAIALRSLVRTTVDILQVLEIKLDAVTGVYHTVRDRETDLDLLYQIMNRHLFISSRQMHYGIWYAIKDVINMIEQAADSSEDAAEVINILAVKYKT</sequence>
<evidence type="ECO:0000256" key="2">
    <source>
        <dbReference type="SAM" id="Coils"/>
    </source>
</evidence>
<dbReference type="AlphaFoldDB" id="X0SUV7"/>
<protein>
    <recommendedName>
        <fullName evidence="4">PhoU domain-containing protein</fullName>
    </recommendedName>
</protein>
<organism evidence="3">
    <name type="scientific">marine sediment metagenome</name>
    <dbReference type="NCBI Taxonomy" id="412755"/>
    <lineage>
        <taxon>unclassified sequences</taxon>
        <taxon>metagenomes</taxon>
        <taxon>ecological metagenomes</taxon>
    </lineage>
</organism>
<gene>
    <name evidence="3" type="ORF">S01H1_16784</name>
</gene>
<evidence type="ECO:0008006" key="4">
    <source>
        <dbReference type="Google" id="ProtNLM"/>
    </source>
</evidence>
<proteinExistence type="inferred from homology"/>
<comment type="similarity">
    <text evidence="1">Belongs to the UPF0111 family.</text>
</comment>
<name>X0SUV7_9ZZZZ</name>
<evidence type="ECO:0000313" key="3">
    <source>
        <dbReference type="EMBL" id="GAF67580.1"/>
    </source>
</evidence>
<accession>X0SUV7</accession>
<dbReference type="InterPro" id="IPR038078">
    <property type="entry name" value="PhoU-like_sf"/>
</dbReference>
<keyword evidence="2" id="KW-0175">Coiled coil</keyword>
<dbReference type="EMBL" id="BARS01008853">
    <property type="protein sequence ID" value="GAF67580.1"/>
    <property type="molecule type" value="Genomic_DNA"/>
</dbReference>
<evidence type="ECO:0000256" key="1">
    <source>
        <dbReference type="ARBA" id="ARBA00008591"/>
    </source>
</evidence>
<comment type="caution">
    <text evidence="3">The sequence shown here is derived from an EMBL/GenBank/DDBJ whole genome shotgun (WGS) entry which is preliminary data.</text>
</comment>
<reference evidence="3" key="1">
    <citation type="journal article" date="2014" name="Front. Microbiol.">
        <title>High frequency of phylogenetically diverse reductive dehalogenase-homologous genes in deep subseafloor sedimentary metagenomes.</title>
        <authorList>
            <person name="Kawai M."/>
            <person name="Futagami T."/>
            <person name="Toyoda A."/>
            <person name="Takaki Y."/>
            <person name="Nishi S."/>
            <person name="Hori S."/>
            <person name="Arai W."/>
            <person name="Tsubouchi T."/>
            <person name="Morono Y."/>
            <person name="Uchiyama I."/>
            <person name="Ito T."/>
            <person name="Fujiyama A."/>
            <person name="Inagaki F."/>
            <person name="Takami H."/>
        </authorList>
    </citation>
    <scope>NUCLEOTIDE SEQUENCE</scope>
    <source>
        <strain evidence="3">Expedition CK06-06</strain>
    </source>
</reference>